<evidence type="ECO:0000313" key="5">
    <source>
        <dbReference type="EMBL" id="VIO55805.1"/>
    </source>
</evidence>
<evidence type="ECO:0000256" key="4">
    <source>
        <dbReference type="ARBA" id="ARBA00023242"/>
    </source>
</evidence>
<keyword evidence="4" id="KW-0539">Nucleus</keyword>
<dbReference type="GO" id="GO:0000124">
    <property type="term" value="C:SAGA complex"/>
    <property type="evidence" value="ECO:0007669"/>
    <property type="project" value="UniProtKB-ARBA"/>
</dbReference>
<dbReference type="GO" id="GO:0006357">
    <property type="term" value="P:regulation of transcription by RNA polymerase II"/>
    <property type="evidence" value="ECO:0007669"/>
    <property type="project" value="TreeGrafter"/>
</dbReference>
<organism evidence="5">
    <name type="scientific">Gibberella zeae</name>
    <name type="common">Wheat head blight fungus</name>
    <name type="synonym">Fusarium graminearum</name>
    <dbReference type="NCBI Taxonomy" id="5518"/>
    <lineage>
        <taxon>Eukaryota</taxon>
        <taxon>Fungi</taxon>
        <taxon>Dikarya</taxon>
        <taxon>Ascomycota</taxon>
        <taxon>Pezizomycotina</taxon>
        <taxon>Sordariomycetes</taxon>
        <taxon>Hypocreomycetidae</taxon>
        <taxon>Hypocreales</taxon>
        <taxon>Nectriaceae</taxon>
        <taxon>Fusarium</taxon>
    </lineage>
</organism>
<keyword evidence="3" id="KW-0804">Transcription</keyword>
<dbReference type="PANTHER" id="PTHR21277:SF5">
    <property type="entry name" value="TRANSCRIPTIONAL ADAPTER 1"/>
    <property type="match status" value="1"/>
</dbReference>
<keyword evidence="2" id="KW-0805">Transcription regulation</keyword>
<evidence type="ECO:0000256" key="2">
    <source>
        <dbReference type="ARBA" id="ARBA00023015"/>
    </source>
</evidence>
<reference evidence="5" key="1">
    <citation type="submission" date="2019-04" db="EMBL/GenBank/DDBJ databases">
        <authorList>
            <person name="Melise S."/>
            <person name="Noan J."/>
            <person name="Okalmin O."/>
        </authorList>
    </citation>
    <scope>NUCLEOTIDE SEQUENCE</scope>
    <source>
        <strain evidence="5">FN9</strain>
    </source>
</reference>
<sequence length="498" mass="54442">STHSFYTTHASFLHVAPRYSAARDAVAYSTPIKMPDIDPAALSRPSVSLSTPILSNKTLAGSLPGAPKIAKSSQIIPARIDLEPLYTALKAAIGNEKWAIYKESTSEFLIGRLNQAEYSERIDPILAGPGDKDHLHNNLIAAIYGNVTREMPDQGLAPWVSANDKPAATTGTKPVSGDAAERRLKGDVMQLPTRDRRRIKDLVQNDVGIFRSSLFQSLTGRKWDPHESISNVFADSHRKPSTVAVSDATPTVGGINNMNFDIEIRKRHAQPLAIESGEFPDINMISGRMLPSCYEAGLVNGHTGDAPQFMSVAAETFIKEVLTQVFSRTRSNGPGDTGSAGFGVGTTWIQTHKYKRQLEYEEEAAMRGEITRDKGGLLPIESRAASERGPLGMSDLRLSLEMADSGMAQFPILITQVTHGYREGELENWDDYTWAHGQAPQSHAQEKHVLEANGGHVYELQNGHSDSMDIDTETWWEGADSQDTDMLDNVLDSCLAAS</sequence>
<comment type="subcellular location">
    <subcellularLocation>
        <location evidence="1">Nucleus</location>
    </subcellularLocation>
</comment>
<dbReference type="InterPro" id="IPR024738">
    <property type="entry name" value="Hfi1/Tada1"/>
</dbReference>
<evidence type="ECO:0000256" key="1">
    <source>
        <dbReference type="ARBA" id="ARBA00004123"/>
    </source>
</evidence>
<gene>
    <name evidence="5" type="ORF">FUG_LOCUS179113</name>
</gene>
<dbReference type="GO" id="GO:0003713">
    <property type="term" value="F:transcription coactivator activity"/>
    <property type="evidence" value="ECO:0007669"/>
    <property type="project" value="TreeGrafter"/>
</dbReference>
<dbReference type="AlphaFoldDB" id="A0A4U9ENV6"/>
<dbReference type="Pfam" id="PF12767">
    <property type="entry name" value="SAGA-Tad1"/>
    <property type="match status" value="1"/>
</dbReference>
<dbReference type="PANTHER" id="PTHR21277">
    <property type="entry name" value="TRANSCRIPTIONAL ADAPTER 1"/>
    <property type="match status" value="1"/>
</dbReference>
<dbReference type="GO" id="GO:0005634">
    <property type="term" value="C:nucleus"/>
    <property type="evidence" value="ECO:0007669"/>
    <property type="project" value="UniProtKB-SubCell"/>
</dbReference>
<name>A0A4U9ENV6_GIBZA</name>
<feature type="non-terminal residue" evidence="5">
    <location>
        <position position="1"/>
    </location>
</feature>
<accession>A0A4U9ENV6</accession>
<dbReference type="EMBL" id="CAAKMV010000121">
    <property type="protein sequence ID" value="VIO55805.1"/>
    <property type="molecule type" value="Genomic_DNA"/>
</dbReference>
<protein>
    <submittedName>
        <fullName evidence="5">Uncharacterized protein</fullName>
    </submittedName>
</protein>
<evidence type="ECO:0000256" key="3">
    <source>
        <dbReference type="ARBA" id="ARBA00023163"/>
    </source>
</evidence>
<proteinExistence type="predicted"/>